<evidence type="ECO:0000313" key="2">
    <source>
        <dbReference type="Proteomes" id="UP000010384"/>
    </source>
</evidence>
<proteinExistence type="predicted"/>
<dbReference type="HOGENOM" id="CLU_2381012_0_0_3"/>
<dbReference type="KEGG" id="cthe:Chro_2489"/>
<organism evidence="1 2">
    <name type="scientific">Chroococcidiopsis thermalis (strain PCC 7203)</name>
    <dbReference type="NCBI Taxonomy" id="251229"/>
    <lineage>
        <taxon>Bacteria</taxon>
        <taxon>Bacillati</taxon>
        <taxon>Cyanobacteriota</taxon>
        <taxon>Cyanophyceae</taxon>
        <taxon>Chroococcidiopsidales</taxon>
        <taxon>Chroococcidiopsidaceae</taxon>
        <taxon>Chroococcidiopsis</taxon>
    </lineage>
</organism>
<dbReference type="Proteomes" id="UP000010384">
    <property type="component" value="Chromosome"/>
</dbReference>
<reference evidence="1 2" key="1">
    <citation type="submission" date="2012-06" db="EMBL/GenBank/DDBJ databases">
        <title>Finished chromosome of genome of Chroococcidiopsis thermalis PCC 7203.</title>
        <authorList>
            <consortium name="US DOE Joint Genome Institute"/>
            <person name="Gugger M."/>
            <person name="Coursin T."/>
            <person name="Rippka R."/>
            <person name="Tandeau De Marsac N."/>
            <person name="Huntemann M."/>
            <person name="Wei C.-L."/>
            <person name="Han J."/>
            <person name="Detter J.C."/>
            <person name="Han C."/>
            <person name="Tapia R."/>
            <person name="Davenport K."/>
            <person name="Daligault H."/>
            <person name="Erkkila T."/>
            <person name="Gu W."/>
            <person name="Munk A.C.C."/>
            <person name="Teshima H."/>
            <person name="Xu Y."/>
            <person name="Chain P."/>
            <person name="Chen A."/>
            <person name="Krypides N."/>
            <person name="Mavromatis K."/>
            <person name="Markowitz V."/>
            <person name="Szeto E."/>
            <person name="Ivanova N."/>
            <person name="Mikhailova N."/>
            <person name="Ovchinnikova G."/>
            <person name="Pagani I."/>
            <person name="Pati A."/>
            <person name="Goodwin L."/>
            <person name="Peters L."/>
            <person name="Pitluck S."/>
            <person name="Woyke T."/>
            <person name="Kerfeld C."/>
        </authorList>
    </citation>
    <scope>NUCLEOTIDE SEQUENCE [LARGE SCALE GENOMIC DNA]</scope>
    <source>
        <strain evidence="1 2">PCC 7203</strain>
    </source>
</reference>
<dbReference type="EMBL" id="CP003597">
    <property type="protein sequence ID" value="AFY87972.1"/>
    <property type="molecule type" value="Genomic_DNA"/>
</dbReference>
<sequence length="94" mass="11296">MKLFFKYRVLFLLETLKCLTLNSEKNEPTFVIILLVQAVFQQLHLCRDERRSLIEIKYHEKLELLLCKLQHIIQAFILSNETSDLTNSMYFFAR</sequence>
<evidence type="ECO:0000313" key="1">
    <source>
        <dbReference type="EMBL" id="AFY87972.1"/>
    </source>
</evidence>
<gene>
    <name evidence="1" type="ORF">Chro_2489</name>
</gene>
<keyword evidence="2" id="KW-1185">Reference proteome</keyword>
<accession>K9TYR0</accession>
<protein>
    <submittedName>
        <fullName evidence="1">Uncharacterized protein</fullName>
    </submittedName>
</protein>
<dbReference type="InParanoid" id="K9TYR0"/>
<dbReference type="AlphaFoldDB" id="K9TYR0"/>
<name>K9TYR0_CHRTP</name>
<dbReference type="STRING" id="251229.Chro_2489"/>